<keyword evidence="3" id="KW-1185">Reference proteome</keyword>
<keyword evidence="1" id="KW-0812">Transmembrane</keyword>
<dbReference type="InterPro" id="IPR023829">
    <property type="entry name" value="PGA_PgaD"/>
</dbReference>
<evidence type="ECO:0000256" key="1">
    <source>
        <dbReference type="SAM" id="Phobius"/>
    </source>
</evidence>
<name>A0A1S8CRB5_9GAMM</name>
<reference evidence="2 3" key="1">
    <citation type="submission" date="2016-10" db="EMBL/GenBank/DDBJ databases">
        <title>Draft Genome sequence of Alkanindiges sp. strain H1.</title>
        <authorList>
            <person name="Subhash Y."/>
            <person name="Lee S."/>
        </authorList>
    </citation>
    <scope>NUCLEOTIDE SEQUENCE [LARGE SCALE GENOMIC DNA]</scope>
    <source>
        <strain evidence="2 3">H1</strain>
    </source>
</reference>
<organism evidence="2 3">
    <name type="scientific">Alkanindiges hydrocarboniclasticus</name>
    <dbReference type="NCBI Taxonomy" id="1907941"/>
    <lineage>
        <taxon>Bacteria</taxon>
        <taxon>Pseudomonadati</taxon>
        <taxon>Pseudomonadota</taxon>
        <taxon>Gammaproteobacteria</taxon>
        <taxon>Moraxellales</taxon>
        <taxon>Moraxellaceae</taxon>
        <taxon>Alkanindiges</taxon>
    </lineage>
</organism>
<dbReference type="AlphaFoldDB" id="A0A1S8CRB5"/>
<evidence type="ECO:0000313" key="3">
    <source>
        <dbReference type="Proteomes" id="UP000192132"/>
    </source>
</evidence>
<gene>
    <name evidence="2" type="ORF">BKE30_12700</name>
</gene>
<dbReference type="GO" id="GO:0043709">
    <property type="term" value="P:cell adhesion involved in single-species biofilm formation"/>
    <property type="evidence" value="ECO:0007669"/>
    <property type="project" value="InterPro"/>
</dbReference>
<comment type="caution">
    <text evidence="2">The sequence shown here is derived from an EMBL/GenBank/DDBJ whole genome shotgun (WGS) entry which is preliminary data.</text>
</comment>
<accession>A0A1S8CRB5</accession>
<evidence type="ECO:0000313" key="2">
    <source>
        <dbReference type="EMBL" id="ONG38365.1"/>
    </source>
</evidence>
<dbReference type="Proteomes" id="UP000192132">
    <property type="component" value="Unassembled WGS sequence"/>
</dbReference>
<keyword evidence="1" id="KW-1133">Transmembrane helix</keyword>
<dbReference type="RefSeq" id="WP_076878978.1">
    <property type="nucleotide sequence ID" value="NZ_MLCN01000034.1"/>
</dbReference>
<feature type="transmembrane region" description="Helical" evidence="1">
    <location>
        <begin position="83"/>
        <end position="106"/>
    </location>
</feature>
<dbReference type="STRING" id="1907941.BKE30_12700"/>
<dbReference type="NCBIfam" id="TIGR03940">
    <property type="entry name" value="PGA_PgaD"/>
    <property type="match status" value="1"/>
</dbReference>
<sequence length="173" mass="20086">MPIETIMDKNFKDEQVILPAFIHRPDLQSWSQRGVFGLIAVAGLTLWFYLFVPLLSLLAWWFGWHRFDQYIVHDYQQGFTQHLAVLVAVVMVLGLMLLGWASYNILRFYNNERRHAMPDVQAGDMAHFYELETSAVEQAQASQVNLFFYDRHGKIVNMAFPALPQVPEPEQKA</sequence>
<protein>
    <submittedName>
        <fullName evidence="2">Poly-beta-1,6-N-acetyl-D-glucosamine biosynthesis protein PgaD</fullName>
    </submittedName>
</protein>
<dbReference type="Pfam" id="PF13994">
    <property type="entry name" value="PgaD"/>
    <property type="match status" value="1"/>
</dbReference>
<proteinExistence type="predicted"/>
<feature type="transmembrane region" description="Helical" evidence="1">
    <location>
        <begin position="34"/>
        <end position="63"/>
    </location>
</feature>
<dbReference type="EMBL" id="MLCN01000034">
    <property type="protein sequence ID" value="ONG38365.1"/>
    <property type="molecule type" value="Genomic_DNA"/>
</dbReference>
<dbReference type="OrthoDB" id="6717122at2"/>
<keyword evidence="1" id="KW-0472">Membrane</keyword>